<reference evidence="1" key="2">
    <citation type="submission" date="2021-01" db="EMBL/GenBank/DDBJ databases">
        <authorList>
            <person name="Schikora-Tamarit M.A."/>
        </authorList>
    </citation>
    <scope>NUCLEOTIDE SEQUENCE</scope>
    <source>
        <strain evidence="1">NCAIM Y.01608</strain>
    </source>
</reference>
<dbReference type="AlphaFoldDB" id="A0A9P8PUK7"/>
<accession>A0A9P8PUK7</accession>
<evidence type="ECO:0000313" key="2">
    <source>
        <dbReference type="Proteomes" id="UP000788993"/>
    </source>
</evidence>
<dbReference type="Proteomes" id="UP000788993">
    <property type="component" value="Unassembled WGS sequence"/>
</dbReference>
<reference evidence="1" key="1">
    <citation type="journal article" date="2021" name="Open Biol.">
        <title>Shared evolutionary footprints suggest mitochondrial oxidative damage underlies multiple complex I losses in fungi.</title>
        <authorList>
            <person name="Schikora-Tamarit M.A."/>
            <person name="Marcet-Houben M."/>
            <person name="Nosek J."/>
            <person name="Gabaldon T."/>
        </authorList>
    </citation>
    <scope>NUCLEOTIDE SEQUENCE</scope>
    <source>
        <strain evidence="1">NCAIM Y.01608</strain>
    </source>
</reference>
<protein>
    <submittedName>
        <fullName evidence="1">Uncharacterized protein</fullName>
    </submittedName>
</protein>
<proteinExistence type="predicted"/>
<comment type="caution">
    <text evidence="1">The sequence shown here is derived from an EMBL/GenBank/DDBJ whole genome shotgun (WGS) entry which is preliminary data.</text>
</comment>
<evidence type="ECO:0000313" key="1">
    <source>
        <dbReference type="EMBL" id="KAH3677862.1"/>
    </source>
</evidence>
<name>A0A9P8PUK7_9ASCO</name>
<organism evidence="1 2">
    <name type="scientific">Ogataea polymorpha</name>
    <dbReference type="NCBI Taxonomy" id="460523"/>
    <lineage>
        <taxon>Eukaryota</taxon>
        <taxon>Fungi</taxon>
        <taxon>Dikarya</taxon>
        <taxon>Ascomycota</taxon>
        <taxon>Saccharomycotina</taxon>
        <taxon>Pichiomycetes</taxon>
        <taxon>Pichiales</taxon>
        <taxon>Pichiaceae</taxon>
        <taxon>Ogataea</taxon>
    </lineage>
</organism>
<keyword evidence="2" id="KW-1185">Reference proteome</keyword>
<gene>
    <name evidence="1" type="ORF">OGATHE_000516</name>
</gene>
<dbReference type="EMBL" id="JAEUBD010000095">
    <property type="protein sequence ID" value="KAH3677862.1"/>
    <property type="molecule type" value="Genomic_DNA"/>
</dbReference>
<sequence>MNFPIVSLAFCPSPSKASSGADSRFPQIRSPPFGIILAIPPNDLSMSNLSLREKNLSKPWTARAFSWTVSFISPESNATIALGVPNKHPEILTNASMWSFTH</sequence>